<protein>
    <submittedName>
        <fullName evidence="2">Uncharacterized protein</fullName>
    </submittedName>
</protein>
<organism evidence="2 3">
    <name type="scientific">Cryobacterium arcticum</name>
    <dbReference type="NCBI Taxonomy" id="670052"/>
    <lineage>
        <taxon>Bacteria</taxon>
        <taxon>Bacillati</taxon>
        <taxon>Actinomycetota</taxon>
        <taxon>Actinomycetes</taxon>
        <taxon>Micrococcales</taxon>
        <taxon>Microbacteriaceae</taxon>
        <taxon>Cryobacterium</taxon>
    </lineage>
</organism>
<name>A0A318A1T3_9MICO</name>
<reference evidence="2 3" key="1">
    <citation type="submission" date="2018-05" db="EMBL/GenBank/DDBJ databases">
        <title>Genetic diversity of glacier-inhabiting Cryobacterium bacteria in China and description of Cryobacterium mengkeensis sp. nov. and Arthrobacter glacialis sp. nov.</title>
        <authorList>
            <person name="Liu Q."/>
            <person name="Xin Y.-H."/>
        </authorList>
    </citation>
    <scope>NUCLEOTIDE SEQUENCE [LARGE SCALE GENOMIC DNA]</scope>
    <source>
        <strain evidence="2 3">SK-1</strain>
    </source>
</reference>
<evidence type="ECO:0000256" key="1">
    <source>
        <dbReference type="SAM" id="MobiDB-lite"/>
    </source>
</evidence>
<dbReference type="EMBL" id="QHLY01000004">
    <property type="protein sequence ID" value="PXA72775.1"/>
    <property type="molecule type" value="Genomic_DNA"/>
</dbReference>
<feature type="compositionally biased region" description="Basic and acidic residues" evidence="1">
    <location>
        <begin position="111"/>
        <end position="125"/>
    </location>
</feature>
<dbReference type="AlphaFoldDB" id="A0A318A1T3"/>
<keyword evidence="3" id="KW-1185">Reference proteome</keyword>
<accession>A0A318A1T3</accession>
<sequence>MGITAGLLVMGGCTASTAPSGPGGLPQPSSTEELTGQAVVLEKDGEEPKVCFGLIEASLPPQCGGPAVTGWDWATAKESESAAGVTWGIYAVTGIYDGGGFTVTQPPIPVSRDDPYARQDPRVDGEAGTSSAAELERYQEEMASYFPSGVPDWSEITLLGSGVYNGYLVIDVIYDDGSVQRFFDEQWGEGTTIVQSALWKAT</sequence>
<proteinExistence type="predicted"/>
<comment type="caution">
    <text evidence="2">The sequence shown here is derived from an EMBL/GenBank/DDBJ whole genome shotgun (WGS) entry which is preliminary data.</text>
</comment>
<gene>
    <name evidence="2" type="ORF">CTB96_01330</name>
</gene>
<evidence type="ECO:0000313" key="2">
    <source>
        <dbReference type="EMBL" id="PXA72775.1"/>
    </source>
</evidence>
<feature type="region of interest" description="Disordered" evidence="1">
    <location>
        <begin position="106"/>
        <end position="130"/>
    </location>
</feature>
<evidence type="ECO:0000313" key="3">
    <source>
        <dbReference type="Proteomes" id="UP000246722"/>
    </source>
</evidence>
<dbReference type="Proteomes" id="UP000246722">
    <property type="component" value="Unassembled WGS sequence"/>
</dbReference>